<comment type="caution">
    <text evidence="1">The sequence shown here is derived from an EMBL/GenBank/DDBJ whole genome shotgun (WGS) entry which is preliminary data.</text>
</comment>
<name>A0ACC0N0L7_RHOML</name>
<gene>
    <name evidence="1" type="ORF">RHMOL_Rhmol07G0137100</name>
</gene>
<keyword evidence="2" id="KW-1185">Reference proteome</keyword>
<dbReference type="Proteomes" id="UP001062846">
    <property type="component" value="Chromosome 7"/>
</dbReference>
<dbReference type="EMBL" id="CM046394">
    <property type="protein sequence ID" value="KAI8546659.1"/>
    <property type="molecule type" value="Genomic_DNA"/>
</dbReference>
<protein>
    <submittedName>
        <fullName evidence="1">Uncharacterized protein</fullName>
    </submittedName>
</protein>
<reference evidence="1" key="1">
    <citation type="submission" date="2022-02" db="EMBL/GenBank/DDBJ databases">
        <title>Plant Genome Project.</title>
        <authorList>
            <person name="Zhang R.-G."/>
        </authorList>
    </citation>
    <scope>NUCLEOTIDE SEQUENCE</scope>
    <source>
        <strain evidence="1">AT1</strain>
    </source>
</reference>
<organism evidence="1 2">
    <name type="scientific">Rhododendron molle</name>
    <name type="common">Chinese azalea</name>
    <name type="synonym">Azalea mollis</name>
    <dbReference type="NCBI Taxonomy" id="49168"/>
    <lineage>
        <taxon>Eukaryota</taxon>
        <taxon>Viridiplantae</taxon>
        <taxon>Streptophyta</taxon>
        <taxon>Embryophyta</taxon>
        <taxon>Tracheophyta</taxon>
        <taxon>Spermatophyta</taxon>
        <taxon>Magnoliopsida</taxon>
        <taxon>eudicotyledons</taxon>
        <taxon>Gunneridae</taxon>
        <taxon>Pentapetalae</taxon>
        <taxon>asterids</taxon>
        <taxon>Ericales</taxon>
        <taxon>Ericaceae</taxon>
        <taxon>Ericoideae</taxon>
        <taxon>Rhodoreae</taxon>
        <taxon>Rhododendron</taxon>
    </lineage>
</organism>
<sequence>MIRETKLETKGSTIFNFDPPLPEANVLKTWCLTHATEIQNLDIGHLNQIGTPVTPVESPFKREIMKINRLPTIVSEVIIC</sequence>
<proteinExistence type="predicted"/>
<evidence type="ECO:0000313" key="2">
    <source>
        <dbReference type="Proteomes" id="UP001062846"/>
    </source>
</evidence>
<accession>A0ACC0N0L7</accession>
<evidence type="ECO:0000313" key="1">
    <source>
        <dbReference type="EMBL" id="KAI8546659.1"/>
    </source>
</evidence>